<keyword evidence="3" id="KW-0804">Transcription</keyword>
<evidence type="ECO:0000256" key="4">
    <source>
        <dbReference type="ARBA" id="ARBA00023242"/>
    </source>
</evidence>
<dbReference type="InterPro" id="IPR001005">
    <property type="entry name" value="SANT/Myb"/>
</dbReference>
<dbReference type="InterPro" id="IPR017930">
    <property type="entry name" value="Myb_dom"/>
</dbReference>
<evidence type="ECO:0000313" key="9">
    <source>
        <dbReference type="Proteomes" id="UP001562357"/>
    </source>
</evidence>
<evidence type="ECO:0000256" key="5">
    <source>
        <dbReference type="SAM" id="MobiDB-lite"/>
    </source>
</evidence>
<reference evidence="9" key="1">
    <citation type="submission" date="2024-06" db="EMBL/GenBank/DDBJ databases">
        <title>Draft Genome Sequences of Epichloe bromicola Strains Isolated from Elymus ciliaris.</title>
        <authorList>
            <consortium name="Epichloe bromicola genome sequencing consortium"/>
            <person name="Miura A."/>
            <person name="Imano S."/>
            <person name="Ashida A."/>
            <person name="Sato I."/>
            <person name="Chiba S."/>
            <person name="Tanaka A."/>
            <person name="Camagna M."/>
            <person name="Takemoto D."/>
        </authorList>
    </citation>
    <scope>NUCLEOTIDE SEQUENCE [LARGE SCALE GENOMIC DNA]</scope>
    <source>
        <strain evidence="9">DP</strain>
    </source>
</reference>
<name>A0ABQ0CRD5_9HYPO</name>
<evidence type="ECO:0008006" key="10">
    <source>
        <dbReference type="Google" id="ProtNLM"/>
    </source>
</evidence>
<dbReference type="PANTHER" id="PTHR46621">
    <property type="entry name" value="SNRNA-ACTIVATING PROTEIN COMPLEX SUBUNIT 4"/>
    <property type="match status" value="1"/>
</dbReference>
<feature type="domain" description="HTH myb-type" evidence="7">
    <location>
        <begin position="412"/>
        <end position="464"/>
    </location>
</feature>
<organism evidence="8 9">
    <name type="scientific">Epichloe bromicola</name>
    <dbReference type="NCBI Taxonomy" id="79588"/>
    <lineage>
        <taxon>Eukaryota</taxon>
        <taxon>Fungi</taxon>
        <taxon>Dikarya</taxon>
        <taxon>Ascomycota</taxon>
        <taxon>Pezizomycotina</taxon>
        <taxon>Sordariomycetes</taxon>
        <taxon>Hypocreomycetidae</taxon>
        <taxon>Hypocreales</taxon>
        <taxon>Clavicipitaceae</taxon>
        <taxon>Epichloe</taxon>
    </lineage>
</organism>
<feature type="compositionally biased region" description="Polar residues" evidence="5">
    <location>
        <begin position="179"/>
        <end position="200"/>
    </location>
</feature>
<protein>
    <recommendedName>
        <fullName evidence="10">MYB DNA-binding domain-containing protein</fullName>
    </recommendedName>
</protein>
<feature type="domain" description="Myb-like" evidence="6">
    <location>
        <begin position="408"/>
        <end position="460"/>
    </location>
</feature>
<dbReference type="PANTHER" id="PTHR46621:SF1">
    <property type="entry name" value="SNRNA-ACTIVATING PROTEIN COMPLEX SUBUNIT 4"/>
    <property type="match status" value="1"/>
</dbReference>
<dbReference type="Pfam" id="PF13921">
    <property type="entry name" value="Myb_DNA-bind_6"/>
    <property type="match status" value="1"/>
</dbReference>
<evidence type="ECO:0000313" key="8">
    <source>
        <dbReference type="EMBL" id="GAB0136009.1"/>
    </source>
</evidence>
<accession>A0ABQ0CRD5</accession>
<evidence type="ECO:0000259" key="6">
    <source>
        <dbReference type="PROSITE" id="PS50090"/>
    </source>
</evidence>
<dbReference type="PROSITE" id="PS50090">
    <property type="entry name" value="MYB_LIKE"/>
    <property type="match status" value="2"/>
</dbReference>
<keyword evidence="4" id="KW-0539">Nucleus</keyword>
<feature type="region of interest" description="Disordered" evidence="5">
    <location>
        <begin position="341"/>
        <end position="363"/>
    </location>
</feature>
<dbReference type="EMBL" id="BAAFGZ010000163">
    <property type="protein sequence ID" value="GAB0136009.1"/>
    <property type="molecule type" value="Genomic_DNA"/>
</dbReference>
<proteinExistence type="predicted"/>
<dbReference type="SUPFAM" id="SSF46689">
    <property type="entry name" value="Homeodomain-like"/>
    <property type="match status" value="2"/>
</dbReference>
<keyword evidence="1" id="KW-0805">Transcription regulation</keyword>
<dbReference type="PROSITE" id="PS51294">
    <property type="entry name" value="HTH_MYB"/>
    <property type="match status" value="1"/>
</dbReference>
<keyword evidence="2" id="KW-0238">DNA-binding</keyword>
<keyword evidence="9" id="KW-1185">Reference proteome</keyword>
<feature type="region of interest" description="Disordered" evidence="5">
    <location>
        <begin position="462"/>
        <end position="497"/>
    </location>
</feature>
<dbReference type="Proteomes" id="UP001562357">
    <property type="component" value="Unassembled WGS sequence"/>
</dbReference>
<evidence type="ECO:0000256" key="1">
    <source>
        <dbReference type="ARBA" id="ARBA00023015"/>
    </source>
</evidence>
<evidence type="ECO:0000256" key="2">
    <source>
        <dbReference type="ARBA" id="ARBA00023125"/>
    </source>
</evidence>
<dbReference type="CDD" id="cd00167">
    <property type="entry name" value="SANT"/>
    <property type="match status" value="2"/>
</dbReference>
<dbReference type="Gene3D" id="1.10.10.60">
    <property type="entry name" value="Homeodomain-like"/>
    <property type="match status" value="2"/>
</dbReference>
<gene>
    <name evidence="8" type="primary">g4327</name>
    <name evidence="8" type="ORF">EsDP_00004327</name>
</gene>
<evidence type="ECO:0000259" key="7">
    <source>
        <dbReference type="PROSITE" id="PS51294"/>
    </source>
</evidence>
<comment type="caution">
    <text evidence="8">The sequence shown here is derived from an EMBL/GenBank/DDBJ whole genome shotgun (WGS) entry which is preliminary data.</text>
</comment>
<dbReference type="InterPro" id="IPR051575">
    <property type="entry name" value="Myb-like_DNA-bd"/>
</dbReference>
<feature type="compositionally biased region" description="Polar residues" evidence="5">
    <location>
        <begin position="158"/>
        <end position="167"/>
    </location>
</feature>
<dbReference type="InterPro" id="IPR009057">
    <property type="entry name" value="Homeodomain-like_sf"/>
</dbReference>
<feature type="region of interest" description="Disordered" evidence="5">
    <location>
        <begin position="158"/>
        <end position="214"/>
    </location>
</feature>
<sequence>MFPHHTRIKSWVDHPFPSFAAAYSRLRTPALSAGSLSPNVVPPTFTIPDSHLQRLLHTSLGTTSSRQHARRPSVTEPARAISLNSSRLSKGEDAVQSGLLWRNLCAEDTLADNYRVGGYSVDFNAGHGAHADNQSHLHQPYSSSGQSSIFQGLHHYSFSSQNQQPRSSFHHSGAAVNTAAGNTSPEPPHGQQSSRSGLSEQSHEQPRSHAPASTMQLDTSHMNGHRLAHIPYGSATSLTASMYPSTTSPNQGHGSFVPNSAKRIRNDDFEISMTSVSALGQPSLEAMASNPIGAAYGQAAAAASSNISSLSHQTQTQHLQHHHHHLPDLGHLGKFTRREDGSGAPSMVGQAGMPAPAPRPRGPKLKFTAEDDQLLIELKEQKNLTWKQIADFFPGRSSGTLQVRYCTKLKAKTTQWTDEMDHKLRTALADYETEKWRIVAHKVGNGFTPAACRERTMQMMGEEDPDAPWQSLSPRSASGQEESETIELPQIHRPWRE</sequence>
<evidence type="ECO:0000256" key="3">
    <source>
        <dbReference type="ARBA" id="ARBA00023163"/>
    </source>
</evidence>
<feature type="domain" description="Myb-like" evidence="6">
    <location>
        <begin position="359"/>
        <end position="405"/>
    </location>
</feature>
<feature type="compositionally biased region" description="Polar residues" evidence="5">
    <location>
        <begin position="470"/>
        <end position="480"/>
    </location>
</feature>
<dbReference type="SMART" id="SM00717">
    <property type="entry name" value="SANT"/>
    <property type="match status" value="2"/>
</dbReference>